<dbReference type="Gene3D" id="2.120.10.30">
    <property type="entry name" value="TolB, C-terminal domain"/>
    <property type="match status" value="1"/>
</dbReference>
<dbReference type="PANTHER" id="PTHR46388:SF2">
    <property type="entry name" value="NHL REPEAT-CONTAINING PROTEIN 2"/>
    <property type="match status" value="1"/>
</dbReference>
<gene>
    <name evidence="3" type="ORF">FOZ60_016634</name>
</gene>
<dbReference type="InterPro" id="IPR011042">
    <property type="entry name" value="6-blade_b-propeller_TolB-like"/>
</dbReference>
<reference evidence="3 4" key="1">
    <citation type="submission" date="2020-04" db="EMBL/GenBank/DDBJ databases">
        <title>Perkinsus olseni comparative genomics.</title>
        <authorList>
            <person name="Bogema D.R."/>
        </authorList>
    </citation>
    <scope>NUCLEOTIDE SEQUENCE [LARGE SCALE GENOMIC DNA]</scope>
    <source>
        <strain evidence="3">00978-12</strain>
    </source>
</reference>
<feature type="compositionally biased region" description="Basic and acidic residues" evidence="1">
    <location>
        <begin position="508"/>
        <end position="517"/>
    </location>
</feature>
<keyword evidence="2" id="KW-0732">Signal</keyword>
<feature type="chain" id="PRO_5029613491" evidence="2">
    <location>
        <begin position="21"/>
        <end position="678"/>
    </location>
</feature>
<dbReference type="AlphaFoldDB" id="A0A7J6PLH1"/>
<feature type="region of interest" description="Disordered" evidence="1">
    <location>
        <begin position="568"/>
        <end position="625"/>
    </location>
</feature>
<evidence type="ECO:0000313" key="3">
    <source>
        <dbReference type="EMBL" id="KAF4696626.1"/>
    </source>
</evidence>
<protein>
    <submittedName>
        <fullName evidence="3">Uncharacterized protein</fullName>
    </submittedName>
</protein>
<comment type="caution">
    <text evidence="3">The sequence shown here is derived from an EMBL/GenBank/DDBJ whole genome shotgun (WGS) entry which is preliminary data.</text>
</comment>
<dbReference type="Proteomes" id="UP000541610">
    <property type="component" value="Unassembled WGS sequence"/>
</dbReference>
<feature type="signal peptide" evidence="2">
    <location>
        <begin position="1"/>
        <end position="20"/>
    </location>
</feature>
<accession>A0A7J6PLH1</accession>
<organism evidence="3 4">
    <name type="scientific">Perkinsus olseni</name>
    <name type="common">Perkinsus atlanticus</name>
    <dbReference type="NCBI Taxonomy" id="32597"/>
    <lineage>
        <taxon>Eukaryota</taxon>
        <taxon>Sar</taxon>
        <taxon>Alveolata</taxon>
        <taxon>Perkinsozoa</taxon>
        <taxon>Perkinsea</taxon>
        <taxon>Perkinsida</taxon>
        <taxon>Perkinsidae</taxon>
        <taxon>Perkinsus</taxon>
    </lineage>
</organism>
<evidence type="ECO:0000256" key="1">
    <source>
        <dbReference type="SAM" id="MobiDB-lite"/>
    </source>
</evidence>
<dbReference type="OrthoDB" id="273823at2759"/>
<dbReference type="PANTHER" id="PTHR46388">
    <property type="entry name" value="NHL REPEAT-CONTAINING PROTEIN 2"/>
    <property type="match status" value="1"/>
</dbReference>
<proteinExistence type="predicted"/>
<evidence type="ECO:0000256" key="2">
    <source>
        <dbReference type="SAM" id="SignalP"/>
    </source>
</evidence>
<sequence length="678" mass="73944">MLHGILRLVSFLACLCLGDSQRTNSYTVPDSSGLPPTGFNNAMYSGFGYTGTRVLETNYFSKAFEVFNFSQQATVDLDGDIWLVDKELHVVLKVSKVLTVYLDWPAYHEVVAGRWKRAGYLDGSNGVAMFDAPLSLAVWERTDGAGASTGRFLLVADTGNHCVRRVSVRDRRTITLAGKNGQRGHRDGDGGMALLDTPTSIGVESTTGKVMVLDGGDRLRLITVHETADDLVTSVVTIVKGACRSMAQHFMLSSIVVREVWCHTHWFASSVPQEQVEVWQYPYVCVGHIATCGPRDHPAISDRSSAWLQSLENFTQSQNQTGVDPNLETGTFVVGQTGHLHGDISSVLHKGYSVQVGDVTSELPGMKLDTARRCLFAYAQQHNRDVETDFCVLGNLGSGETDMVIVSGKEGLDRATSKFDRVLARYVYRLRAAGSEIKSSPHALAPTVLHATTSDECREIVTDVKNIAPKAHEVPLSATQIEITKAQEKANPLAAMFAKAAQKKAAKKKEAENDKAESTASAAAKEEKKSEVSGEVLVFGQRWLSSPTTDKVDEDDEDDDDIMVMPKKNRRGAAVVKRQREATPEKSGEAAAPATAKNENSSVEHNGGGGNIEVKRRKKTTETKFSLGDNGYMEVEDVVGFKEDSQPVKKAAPPAAEAQAETCARACQKQQARWRWCT</sequence>
<dbReference type="EMBL" id="JABANP010000009">
    <property type="protein sequence ID" value="KAF4696626.1"/>
    <property type="molecule type" value="Genomic_DNA"/>
</dbReference>
<name>A0A7J6PLH1_PEROL</name>
<feature type="compositionally biased region" description="Basic and acidic residues" evidence="1">
    <location>
        <begin position="578"/>
        <end position="588"/>
    </location>
</feature>
<evidence type="ECO:0000313" key="4">
    <source>
        <dbReference type="Proteomes" id="UP000541610"/>
    </source>
</evidence>
<dbReference type="SUPFAM" id="SSF101898">
    <property type="entry name" value="NHL repeat"/>
    <property type="match status" value="1"/>
</dbReference>
<feature type="region of interest" description="Disordered" evidence="1">
    <location>
        <begin position="508"/>
        <end position="532"/>
    </location>
</feature>